<evidence type="ECO:0000313" key="2">
    <source>
        <dbReference type="Proteomes" id="UP000652219"/>
    </source>
</evidence>
<sequence length="92" mass="10570">MMTHEREVLPRTNFEMSDRRATVPVNDLKQADRLNNLQLSATAPARALHRLQYAEMLEYAPFVDCMDSFTPHGEEIIPPYAVCCDVTFSRLI</sequence>
<dbReference type="Proteomes" id="UP000652219">
    <property type="component" value="Unassembled WGS sequence"/>
</dbReference>
<proteinExistence type="predicted"/>
<gene>
    <name evidence="1" type="ORF">CSOJ01_14250</name>
</gene>
<name>A0A8H6MKC4_9PEZI</name>
<dbReference type="AlphaFoldDB" id="A0A8H6MKC4"/>
<reference evidence="1 2" key="1">
    <citation type="journal article" date="2020" name="Phytopathology">
        <title>Genome Sequence Resources of Colletotrichum truncatum, C. plurivorum, C. musicola, and C. sojae: Four Species Pathogenic to Soybean (Glycine max).</title>
        <authorList>
            <person name="Rogerio F."/>
            <person name="Boufleur T.R."/>
            <person name="Ciampi-Guillardi M."/>
            <person name="Sukno S.A."/>
            <person name="Thon M.R."/>
            <person name="Massola Junior N.S."/>
            <person name="Baroncelli R."/>
        </authorList>
    </citation>
    <scope>NUCLEOTIDE SEQUENCE [LARGE SCALE GENOMIC DNA]</scope>
    <source>
        <strain evidence="1 2">LFN0009</strain>
    </source>
</reference>
<comment type="caution">
    <text evidence="1">The sequence shown here is derived from an EMBL/GenBank/DDBJ whole genome shotgun (WGS) entry which is preliminary data.</text>
</comment>
<accession>A0A8H6MKC4</accession>
<evidence type="ECO:0000313" key="1">
    <source>
        <dbReference type="EMBL" id="KAF6792001.1"/>
    </source>
</evidence>
<organism evidence="1 2">
    <name type="scientific">Colletotrichum sojae</name>
    <dbReference type="NCBI Taxonomy" id="2175907"/>
    <lineage>
        <taxon>Eukaryota</taxon>
        <taxon>Fungi</taxon>
        <taxon>Dikarya</taxon>
        <taxon>Ascomycota</taxon>
        <taxon>Pezizomycotina</taxon>
        <taxon>Sordariomycetes</taxon>
        <taxon>Hypocreomycetidae</taxon>
        <taxon>Glomerellales</taxon>
        <taxon>Glomerellaceae</taxon>
        <taxon>Colletotrichum</taxon>
        <taxon>Colletotrichum orchidearum species complex</taxon>
    </lineage>
</organism>
<protein>
    <submittedName>
        <fullName evidence="1">Uncharacterized protein</fullName>
    </submittedName>
</protein>
<dbReference type="EMBL" id="WIGN01000466">
    <property type="protein sequence ID" value="KAF6792001.1"/>
    <property type="molecule type" value="Genomic_DNA"/>
</dbReference>
<keyword evidence="2" id="KW-1185">Reference proteome</keyword>